<proteinExistence type="predicted"/>
<comment type="caution">
    <text evidence="2">The sequence shown here is derived from an EMBL/GenBank/DDBJ whole genome shotgun (WGS) entry which is preliminary data.</text>
</comment>
<name>A0AAD9FGH6_DISEL</name>
<evidence type="ECO:0000313" key="3">
    <source>
        <dbReference type="Proteomes" id="UP001228049"/>
    </source>
</evidence>
<dbReference type="InterPro" id="IPR008382">
    <property type="entry name" value="SPHK1-interactor_AKAP_110"/>
</dbReference>
<dbReference type="PANTHER" id="PTHR10226:SF7">
    <property type="entry name" value="A-KINASE ANCHOR PROTEIN SPHKAP"/>
    <property type="match status" value="1"/>
</dbReference>
<organism evidence="2 3">
    <name type="scientific">Dissostichus eleginoides</name>
    <name type="common">Patagonian toothfish</name>
    <name type="synonym">Dissostichus amissus</name>
    <dbReference type="NCBI Taxonomy" id="100907"/>
    <lineage>
        <taxon>Eukaryota</taxon>
        <taxon>Metazoa</taxon>
        <taxon>Chordata</taxon>
        <taxon>Craniata</taxon>
        <taxon>Vertebrata</taxon>
        <taxon>Euteleostomi</taxon>
        <taxon>Actinopterygii</taxon>
        <taxon>Neopterygii</taxon>
        <taxon>Teleostei</taxon>
        <taxon>Neoteleostei</taxon>
        <taxon>Acanthomorphata</taxon>
        <taxon>Eupercaria</taxon>
        <taxon>Perciformes</taxon>
        <taxon>Notothenioidei</taxon>
        <taxon>Nototheniidae</taxon>
        <taxon>Dissostichus</taxon>
    </lineage>
</organism>
<gene>
    <name evidence="2" type="ORF">KUDE01_001303</name>
</gene>
<feature type="compositionally biased region" description="Low complexity" evidence="1">
    <location>
        <begin position="76"/>
        <end position="86"/>
    </location>
</feature>
<dbReference type="GO" id="GO:0005739">
    <property type="term" value="C:mitochondrion"/>
    <property type="evidence" value="ECO:0007669"/>
    <property type="project" value="TreeGrafter"/>
</dbReference>
<accession>A0AAD9FGH6</accession>
<sequence length="363" mass="39123">MRKNKIIADPEDSIDLGAAADSQPHVQQFANRMAADIVDIGKSAMGGQQDAAGGSSGSISQQHMPVGERRRGFKQSHLSFSRSRSSQEQTGTGVGSGDSSAPRMRGPRDVPLIHIEGDQRDEATLSNPERTGRGPQHTAPEASVTKRTERAPANSSSSERDRPAVAGAAVVKSDKRSMSASSEESMGSWSHMTPEDDPQEETSSFIQLSEGNGTSSASSLGLADLDAFSDGPTQSTVISGETVKGHLAGTKENIFESSSARALGDRLLLVVNCDLDPESVDSELRVALQWIAASELGLPALYFRKSKEKRVAKFQRVVHLMSQKSWRVADLFSAVVQFCKLHEKKEEEGRALSSLFDWLLETL</sequence>
<protein>
    <submittedName>
        <fullName evidence="2">A-kinase anchor protein SPHKAP</fullName>
    </submittedName>
</protein>
<dbReference type="EMBL" id="JASDAP010000007">
    <property type="protein sequence ID" value="KAK1900516.1"/>
    <property type="molecule type" value="Genomic_DNA"/>
</dbReference>
<feature type="region of interest" description="Disordered" evidence="1">
    <location>
        <begin position="1"/>
        <end position="20"/>
    </location>
</feature>
<reference evidence="2" key="1">
    <citation type="submission" date="2023-04" db="EMBL/GenBank/DDBJ databases">
        <title>Chromosome-level genome of Chaenocephalus aceratus.</title>
        <authorList>
            <person name="Park H."/>
        </authorList>
    </citation>
    <scope>NUCLEOTIDE SEQUENCE</scope>
    <source>
        <strain evidence="2">DE</strain>
        <tissue evidence="2">Muscle</tissue>
    </source>
</reference>
<dbReference type="Proteomes" id="UP001228049">
    <property type="component" value="Unassembled WGS sequence"/>
</dbReference>
<feature type="compositionally biased region" description="Low complexity" evidence="1">
    <location>
        <begin position="178"/>
        <end position="190"/>
    </location>
</feature>
<evidence type="ECO:0000313" key="2">
    <source>
        <dbReference type="EMBL" id="KAK1900516.1"/>
    </source>
</evidence>
<feature type="compositionally biased region" description="Low complexity" evidence="1">
    <location>
        <begin position="45"/>
        <end position="62"/>
    </location>
</feature>
<feature type="region of interest" description="Disordered" evidence="1">
    <location>
        <begin position="45"/>
        <end position="218"/>
    </location>
</feature>
<evidence type="ECO:0000256" key="1">
    <source>
        <dbReference type="SAM" id="MobiDB-lite"/>
    </source>
</evidence>
<feature type="compositionally biased region" description="Polar residues" evidence="1">
    <location>
        <begin position="201"/>
        <end position="212"/>
    </location>
</feature>
<dbReference type="AlphaFoldDB" id="A0AAD9FGH6"/>
<dbReference type="GO" id="GO:0051018">
    <property type="term" value="F:protein kinase A binding"/>
    <property type="evidence" value="ECO:0007669"/>
    <property type="project" value="TreeGrafter"/>
</dbReference>
<keyword evidence="3" id="KW-1185">Reference proteome</keyword>
<dbReference type="PANTHER" id="PTHR10226">
    <property type="entry name" value="A KINASE ANCHOR PROTEIN"/>
    <property type="match status" value="1"/>
</dbReference>